<dbReference type="PANTHER" id="PTHR13318:SF95">
    <property type="entry name" value="F-BOX PROTEIN YLR352W"/>
    <property type="match status" value="1"/>
</dbReference>
<accession>A0A1X2HYV4</accession>
<dbReference type="PROSITE" id="PS50181">
    <property type="entry name" value="FBOX"/>
    <property type="match status" value="1"/>
</dbReference>
<feature type="domain" description="F-box" evidence="1">
    <location>
        <begin position="1"/>
        <end position="46"/>
    </location>
</feature>
<name>A0A1X2HYV4_9FUNG</name>
<dbReference type="InterPro" id="IPR036047">
    <property type="entry name" value="F-box-like_dom_sf"/>
</dbReference>
<dbReference type="InterPro" id="IPR001810">
    <property type="entry name" value="F-box_dom"/>
</dbReference>
<dbReference type="OrthoDB" id="5297217at2759"/>
<gene>
    <name evidence="2" type="ORF">BCR42DRAFT_456745</name>
</gene>
<proteinExistence type="predicted"/>
<dbReference type="STRING" id="90262.A0A1X2HYV4"/>
<sequence length="382" mass="42932">MKHLNHLPYELISSILSYVDKQDLFTCALVDKSFYKATLPLLWQKLEIHNQDTLHTMTRILESSTSSSSATVLGELVRIVMIFTELSDDDLLAFIKHVPLITHLSLEEATYISDDSFVQVPGRVPHLTHLYIGRAEITQRSMEAIGQCPLQELTLVGCDELESNLFALLARCCSSTLTSLEITHCSLRWLDTPDTAQQAVANLMVLHHLTSFQIYSYEHDFSPFITALFVDVPSMAPWPELTCLHLYPCRDVTDAMAIALLQTQPKLTNVSFCYSHITDNTLDAIVTYLPEIVEVEVMGNPGITSDGLRRLVKTCRKLETVHCSRCRICPEDFPELDESKMTVESYWTDSEFPLQVGALKGGAFDSDVDSDADADFDSNNEQ</sequence>
<dbReference type="InterPro" id="IPR032675">
    <property type="entry name" value="LRR_dom_sf"/>
</dbReference>
<dbReference type="GO" id="GO:0019005">
    <property type="term" value="C:SCF ubiquitin ligase complex"/>
    <property type="evidence" value="ECO:0007669"/>
    <property type="project" value="TreeGrafter"/>
</dbReference>
<dbReference type="Proteomes" id="UP000193560">
    <property type="component" value="Unassembled WGS sequence"/>
</dbReference>
<comment type="caution">
    <text evidence="2">The sequence shown here is derived from an EMBL/GenBank/DDBJ whole genome shotgun (WGS) entry which is preliminary data.</text>
</comment>
<evidence type="ECO:0000259" key="1">
    <source>
        <dbReference type="PROSITE" id="PS50181"/>
    </source>
</evidence>
<dbReference type="PANTHER" id="PTHR13318">
    <property type="entry name" value="PARTNER OF PAIRED, ISOFORM B-RELATED"/>
    <property type="match status" value="1"/>
</dbReference>
<dbReference type="Pfam" id="PF12937">
    <property type="entry name" value="F-box-like"/>
    <property type="match status" value="1"/>
</dbReference>
<dbReference type="EMBL" id="MCGE01000043">
    <property type="protein sequence ID" value="ORZ05593.1"/>
    <property type="molecule type" value="Genomic_DNA"/>
</dbReference>
<dbReference type="SUPFAM" id="SSF52047">
    <property type="entry name" value="RNI-like"/>
    <property type="match status" value="1"/>
</dbReference>
<dbReference type="Gene3D" id="3.80.10.10">
    <property type="entry name" value="Ribonuclease Inhibitor"/>
    <property type="match status" value="1"/>
</dbReference>
<dbReference type="SUPFAM" id="SSF81383">
    <property type="entry name" value="F-box domain"/>
    <property type="match status" value="1"/>
</dbReference>
<dbReference type="Gene3D" id="1.20.1280.50">
    <property type="match status" value="1"/>
</dbReference>
<reference evidence="2 3" key="1">
    <citation type="submission" date="2016-07" db="EMBL/GenBank/DDBJ databases">
        <title>Pervasive Adenine N6-methylation of Active Genes in Fungi.</title>
        <authorList>
            <consortium name="DOE Joint Genome Institute"/>
            <person name="Mondo S.J."/>
            <person name="Dannebaum R.O."/>
            <person name="Kuo R.C."/>
            <person name="Labutti K."/>
            <person name="Haridas S."/>
            <person name="Kuo A."/>
            <person name="Salamov A."/>
            <person name="Ahrendt S.R."/>
            <person name="Lipzen A."/>
            <person name="Sullivan W."/>
            <person name="Andreopoulos W.B."/>
            <person name="Clum A."/>
            <person name="Lindquist E."/>
            <person name="Daum C."/>
            <person name="Ramamoorthy G.K."/>
            <person name="Gryganskyi A."/>
            <person name="Culley D."/>
            <person name="Magnuson J.K."/>
            <person name="James T.Y."/>
            <person name="O'Malley M.A."/>
            <person name="Stajich J.E."/>
            <person name="Spatafora J.W."/>
            <person name="Visel A."/>
            <person name="Grigoriev I.V."/>
        </authorList>
    </citation>
    <scope>NUCLEOTIDE SEQUENCE [LARGE SCALE GENOMIC DNA]</scope>
    <source>
        <strain evidence="2 3">NRRL 1336</strain>
    </source>
</reference>
<dbReference type="AlphaFoldDB" id="A0A1X2HYV4"/>
<evidence type="ECO:0000313" key="2">
    <source>
        <dbReference type="EMBL" id="ORZ05593.1"/>
    </source>
</evidence>
<evidence type="ECO:0000313" key="3">
    <source>
        <dbReference type="Proteomes" id="UP000193560"/>
    </source>
</evidence>
<dbReference type="GO" id="GO:0031146">
    <property type="term" value="P:SCF-dependent proteasomal ubiquitin-dependent protein catabolic process"/>
    <property type="evidence" value="ECO:0007669"/>
    <property type="project" value="TreeGrafter"/>
</dbReference>
<organism evidence="2 3">
    <name type="scientific">Absidia repens</name>
    <dbReference type="NCBI Taxonomy" id="90262"/>
    <lineage>
        <taxon>Eukaryota</taxon>
        <taxon>Fungi</taxon>
        <taxon>Fungi incertae sedis</taxon>
        <taxon>Mucoromycota</taxon>
        <taxon>Mucoromycotina</taxon>
        <taxon>Mucoromycetes</taxon>
        <taxon>Mucorales</taxon>
        <taxon>Cunninghamellaceae</taxon>
        <taxon>Absidia</taxon>
    </lineage>
</organism>
<keyword evidence="3" id="KW-1185">Reference proteome</keyword>
<protein>
    <recommendedName>
        <fullName evidence="1">F-box domain-containing protein</fullName>
    </recommendedName>
</protein>